<reference evidence="1 2" key="1">
    <citation type="submission" date="2010-07" db="EMBL/GenBank/DDBJ databases">
        <title>The draft genome of Paenibacillus curdlanolyticus YK9.</title>
        <authorList>
            <consortium name="US DOE Joint Genome Institute (JGI-PGF)"/>
            <person name="Lucas S."/>
            <person name="Copeland A."/>
            <person name="Lapidus A."/>
            <person name="Cheng J.-F."/>
            <person name="Bruce D."/>
            <person name="Goodwin L."/>
            <person name="Pitluck S."/>
            <person name="Land M.L."/>
            <person name="Hauser L."/>
            <person name="Chang Y.-J."/>
            <person name="Jeffries C."/>
            <person name="Anderson I.J."/>
            <person name="Johnson E."/>
            <person name="Loganathan U."/>
            <person name="Mulhopadhyay B."/>
            <person name="Kyrpides N."/>
            <person name="Woyke T.J."/>
        </authorList>
    </citation>
    <scope>NUCLEOTIDE SEQUENCE [LARGE SCALE GENOMIC DNA]</scope>
    <source>
        <strain evidence="1 2">YK9</strain>
    </source>
</reference>
<sequence length="43" mass="5103">MNLTYKWFLGIKPEDPLPDTVVKRHPKLEKKLLKLCPLLKVKM</sequence>
<keyword evidence="2" id="KW-1185">Reference proteome</keyword>
<name>E0I8B8_9BACL</name>
<evidence type="ECO:0000313" key="1">
    <source>
        <dbReference type="EMBL" id="EFM11423.1"/>
    </source>
</evidence>
<accession>E0I8B8</accession>
<protein>
    <submittedName>
        <fullName evidence="1">Uncharacterized protein</fullName>
    </submittedName>
</protein>
<dbReference type="Proteomes" id="UP000005387">
    <property type="component" value="Unassembled WGS sequence"/>
</dbReference>
<evidence type="ECO:0000313" key="2">
    <source>
        <dbReference type="Proteomes" id="UP000005387"/>
    </source>
</evidence>
<proteinExistence type="predicted"/>
<organism evidence="1 2">
    <name type="scientific">Paenibacillus curdlanolyticus YK9</name>
    <dbReference type="NCBI Taxonomy" id="717606"/>
    <lineage>
        <taxon>Bacteria</taxon>
        <taxon>Bacillati</taxon>
        <taxon>Bacillota</taxon>
        <taxon>Bacilli</taxon>
        <taxon>Bacillales</taxon>
        <taxon>Paenibacillaceae</taxon>
        <taxon>Paenibacillus</taxon>
    </lineage>
</organism>
<dbReference type="AlphaFoldDB" id="E0I8B8"/>
<gene>
    <name evidence="1" type="ORF">PaecuDRAFT_1869</name>
</gene>
<dbReference type="EMBL" id="AEDD01000004">
    <property type="protein sequence ID" value="EFM11423.1"/>
    <property type="molecule type" value="Genomic_DNA"/>
</dbReference>